<sequence>MKGFYDMHKKLFRFVIYLMIAALVLSSISAFIIAVVSN</sequence>
<dbReference type="Proteomes" id="UP000319716">
    <property type="component" value="Unassembled WGS sequence"/>
</dbReference>
<dbReference type="AlphaFoldDB" id="A0A4Y1ZEX9"/>
<name>A0A4Y1ZEX9_9BACL</name>
<protein>
    <submittedName>
        <fullName evidence="2">Uncharacterized protein</fullName>
    </submittedName>
</protein>
<accession>A0A4Y1ZEX9</accession>
<evidence type="ECO:0000313" key="3">
    <source>
        <dbReference type="Proteomes" id="UP000319716"/>
    </source>
</evidence>
<gene>
    <name evidence="2" type="ORF">NBRC111894_3054</name>
</gene>
<keyword evidence="1" id="KW-0472">Membrane</keyword>
<dbReference type="InterPro" id="IPR049722">
    <property type="entry name" value="Prli42-like"/>
</dbReference>
<evidence type="ECO:0000256" key="1">
    <source>
        <dbReference type="SAM" id="Phobius"/>
    </source>
</evidence>
<dbReference type="EMBL" id="BEXB01000027">
    <property type="protein sequence ID" value="GAY77500.1"/>
    <property type="molecule type" value="Genomic_DNA"/>
</dbReference>
<organism evidence="2 3">
    <name type="scientific">Sporolactobacillus inulinus</name>
    <dbReference type="NCBI Taxonomy" id="2078"/>
    <lineage>
        <taxon>Bacteria</taxon>
        <taxon>Bacillati</taxon>
        <taxon>Bacillota</taxon>
        <taxon>Bacilli</taxon>
        <taxon>Bacillales</taxon>
        <taxon>Sporolactobacillaceae</taxon>
        <taxon>Sporolactobacillus</taxon>
    </lineage>
</organism>
<feature type="transmembrane region" description="Helical" evidence="1">
    <location>
        <begin position="12"/>
        <end position="36"/>
    </location>
</feature>
<keyword evidence="1" id="KW-1133">Transmembrane helix</keyword>
<dbReference type="NCBIfam" id="NF033880">
    <property type="entry name" value="Prli42"/>
    <property type="match status" value="1"/>
</dbReference>
<comment type="caution">
    <text evidence="2">The sequence shown here is derived from an EMBL/GenBank/DDBJ whole genome shotgun (WGS) entry which is preliminary data.</text>
</comment>
<proteinExistence type="predicted"/>
<reference evidence="2 3" key="1">
    <citation type="submission" date="2017-11" db="EMBL/GenBank/DDBJ databases">
        <title>Draft Genome Sequence of Sporolactobacillus inulinus NBRC 111894 Isolated from Koso, a Japanese Sugar-Vegetable Fermented Beverage.</title>
        <authorList>
            <person name="Chiou T.Y."/>
            <person name="Oshima K."/>
            <person name="Suda W."/>
            <person name="Hattori M."/>
            <person name="Takahashi T."/>
        </authorList>
    </citation>
    <scope>NUCLEOTIDE SEQUENCE [LARGE SCALE GENOMIC DNA]</scope>
    <source>
        <strain evidence="2 3">NBRC111894</strain>
    </source>
</reference>
<keyword evidence="1" id="KW-0812">Transmembrane</keyword>
<dbReference type="RefSeq" id="WP_156994733.1">
    <property type="nucleotide sequence ID" value="NZ_BEXB01000027.1"/>
</dbReference>
<evidence type="ECO:0000313" key="2">
    <source>
        <dbReference type="EMBL" id="GAY77500.1"/>
    </source>
</evidence>